<dbReference type="RefSeq" id="WP_200596412.1">
    <property type="nucleotide sequence ID" value="NZ_JAEPBG010000015.1"/>
</dbReference>
<comment type="caution">
    <text evidence="1">The sequence shown here is derived from an EMBL/GenBank/DDBJ whole genome shotgun (WGS) entry which is preliminary data.</text>
</comment>
<protein>
    <submittedName>
        <fullName evidence="1">Uncharacterized protein</fullName>
    </submittedName>
</protein>
<gene>
    <name evidence="1" type="ORF">JJB74_24605</name>
</gene>
<sequence length="98" mass="10999">MERFVWCMKRQEMGGCMEAVFLSPHHERECRAFMMRGSDAVAAEEPDLLLAEAVLPSTREMVSTMPMAIPAPEVKRMAVEPSPPTKPTTADLFVDLFI</sequence>
<accession>A0A934W9Y4</accession>
<keyword evidence="2" id="KW-1185">Reference proteome</keyword>
<evidence type="ECO:0000313" key="1">
    <source>
        <dbReference type="EMBL" id="MBK4737814.1"/>
    </source>
</evidence>
<proteinExistence type="predicted"/>
<evidence type="ECO:0000313" key="2">
    <source>
        <dbReference type="Proteomes" id="UP000622890"/>
    </source>
</evidence>
<organism evidence="1 2">
    <name type="scientific">Noviherbaspirillum pedocola</name>
    <dbReference type="NCBI Taxonomy" id="2801341"/>
    <lineage>
        <taxon>Bacteria</taxon>
        <taxon>Pseudomonadati</taxon>
        <taxon>Pseudomonadota</taxon>
        <taxon>Betaproteobacteria</taxon>
        <taxon>Burkholderiales</taxon>
        <taxon>Oxalobacteraceae</taxon>
        <taxon>Noviherbaspirillum</taxon>
    </lineage>
</organism>
<name>A0A934W9Y4_9BURK</name>
<dbReference type="EMBL" id="JAEPBG010000015">
    <property type="protein sequence ID" value="MBK4737814.1"/>
    <property type="molecule type" value="Genomic_DNA"/>
</dbReference>
<dbReference type="AlphaFoldDB" id="A0A934W9Y4"/>
<reference evidence="1" key="1">
    <citation type="submission" date="2021-01" db="EMBL/GenBank/DDBJ databases">
        <title>Genome sequence of strain Noviherbaspirillum sp. DKR-6.</title>
        <authorList>
            <person name="Chaudhary D.K."/>
        </authorList>
    </citation>
    <scope>NUCLEOTIDE SEQUENCE</scope>
    <source>
        <strain evidence="1">DKR-6</strain>
    </source>
</reference>
<dbReference type="Proteomes" id="UP000622890">
    <property type="component" value="Unassembled WGS sequence"/>
</dbReference>